<organism evidence="2 3">
    <name type="scientific">Pseudonocardia eucalypti</name>
    <dbReference type="NCBI Taxonomy" id="648755"/>
    <lineage>
        <taxon>Bacteria</taxon>
        <taxon>Bacillati</taxon>
        <taxon>Actinomycetota</taxon>
        <taxon>Actinomycetes</taxon>
        <taxon>Pseudonocardiales</taxon>
        <taxon>Pseudonocardiaceae</taxon>
        <taxon>Pseudonocardia</taxon>
    </lineage>
</organism>
<keyword evidence="3" id="KW-1185">Reference proteome</keyword>
<dbReference type="Proteomes" id="UP001428817">
    <property type="component" value="Unassembled WGS sequence"/>
</dbReference>
<dbReference type="InterPro" id="IPR050639">
    <property type="entry name" value="SSR_resolvase"/>
</dbReference>
<evidence type="ECO:0000313" key="3">
    <source>
        <dbReference type="Proteomes" id="UP001428817"/>
    </source>
</evidence>
<dbReference type="InterPro" id="IPR038109">
    <property type="entry name" value="DNA_bind_recomb_sf"/>
</dbReference>
<dbReference type="PANTHER" id="PTHR30461:SF23">
    <property type="entry name" value="DNA RECOMBINASE-RELATED"/>
    <property type="match status" value="1"/>
</dbReference>
<dbReference type="Gene3D" id="3.90.1750.20">
    <property type="entry name" value="Putative Large Serine Recombinase, Chain B, Domain 2"/>
    <property type="match status" value="1"/>
</dbReference>
<evidence type="ECO:0000313" key="2">
    <source>
        <dbReference type="EMBL" id="GAA5171643.1"/>
    </source>
</evidence>
<reference evidence="3" key="1">
    <citation type="journal article" date="2019" name="Int. J. Syst. Evol. Microbiol.">
        <title>The Global Catalogue of Microorganisms (GCM) 10K type strain sequencing project: providing services to taxonomists for standard genome sequencing and annotation.</title>
        <authorList>
            <consortium name="The Broad Institute Genomics Platform"/>
            <consortium name="The Broad Institute Genome Sequencing Center for Infectious Disease"/>
            <person name="Wu L."/>
            <person name="Ma J."/>
        </authorList>
    </citation>
    <scope>NUCLEOTIDE SEQUENCE [LARGE SCALE GENOMIC DNA]</scope>
    <source>
        <strain evidence="3">JCM 18303</strain>
    </source>
</reference>
<dbReference type="RefSeq" id="WP_345703396.1">
    <property type="nucleotide sequence ID" value="NZ_BAABJP010000050.1"/>
</dbReference>
<dbReference type="PROSITE" id="PS51737">
    <property type="entry name" value="RECOMBINASE_DNA_BIND"/>
    <property type="match status" value="1"/>
</dbReference>
<protein>
    <recommendedName>
        <fullName evidence="1">Recombinase domain-containing protein</fullName>
    </recommendedName>
</protein>
<dbReference type="PANTHER" id="PTHR30461">
    <property type="entry name" value="DNA-INVERTASE FROM LAMBDOID PROPHAGE"/>
    <property type="match status" value="1"/>
</dbReference>
<feature type="domain" description="Recombinase" evidence="1">
    <location>
        <begin position="134"/>
        <end position="287"/>
    </location>
</feature>
<proteinExistence type="predicted"/>
<accession>A0ABP9R515</accession>
<dbReference type="InterPro" id="IPR011109">
    <property type="entry name" value="DNA_bind_recombinase_dom"/>
</dbReference>
<name>A0ABP9R515_9PSEU</name>
<dbReference type="EMBL" id="BAABJP010000050">
    <property type="protein sequence ID" value="GAA5171643.1"/>
    <property type="molecule type" value="Genomic_DNA"/>
</dbReference>
<evidence type="ECO:0000259" key="1">
    <source>
        <dbReference type="PROSITE" id="PS51737"/>
    </source>
</evidence>
<gene>
    <name evidence="2" type="ORF">GCM10023321_70460</name>
</gene>
<comment type="caution">
    <text evidence="2">The sequence shown here is derived from an EMBL/GenBank/DDBJ whole genome shotgun (WGS) entry which is preliminary data.</text>
</comment>
<sequence length="397" mass="43799">MELVRSSGVIVAEYFDVGCSRRLPWTRRPRAAALLAELSAAGRGFDAIVVGEYERAFFGEQLTALAPMFDRHGVQVWLPEAGGRVDVGSPEHRALMAVLGAQSRREVLRSRHRVLAAMEVQAREQGRYLGGRPPYGYRLVDAGPHPNCAYAEWGRRCQRLDPDPVTAPHVRWMFERRVTGRSVAGIARELNERDVQCPSEVDPERNRHRSGGVWTLRTVAVILGNPRYTGRQVWNRRPSEHLGGLVVRRAAAVGEWAISARVAHPPLVSEAVFVAAQQAPAARPTKDGRARGYLLAGLLQCRLCGRRMDSHWVHGRPGYRCCHGYSSSRPRTPGLAKNIYVREYILLAQLAAHDQPVLVGGDESSVGPSVAELAVSIRDMALVIVHDGTTWELATAG</sequence>
<dbReference type="Pfam" id="PF07508">
    <property type="entry name" value="Recombinase"/>
    <property type="match status" value="1"/>
</dbReference>